<evidence type="ECO:0000256" key="2">
    <source>
        <dbReference type="ARBA" id="ARBA00022679"/>
    </source>
</evidence>
<keyword evidence="2 5" id="KW-0808">Transferase</keyword>
<dbReference type="Pfam" id="PF00132">
    <property type="entry name" value="Hexapep"/>
    <property type="match status" value="1"/>
</dbReference>
<dbReference type="OrthoDB" id="9814490at2"/>
<dbReference type="CDD" id="cd03349">
    <property type="entry name" value="LbH_XAT"/>
    <property type="match status" value="1"/>
</dbReference>
<dbReference type="InterPro" id="IPR001451">
    <property type="entry name" value="Hexapep"/>
</dbReference>
<comment type="caution">
    <text evidence="5">The sequence shown here is derived from an EMBL/GenBank/DDBJ whole genome shotgun (WGS) entry which is preliminary data.</text>
</comment>
<keyword evidence="3" id="KW-0677">Repeat</keyword>
<evidence type="ECO:0000313" key="5">
    <source>
        <dbReference type="EMBL" id="RNI35210.1"/>
    </source>
</evidence>
<evidence type="ECO:0000256" key="1">
    <source>
        <dbReference type="ARBA" id="ARBA00007274"/>
    </source>
</evidence>
<evidence type="ECO:0000256" key="4">
    <source>
        <dbReference type="ARBA" id="ARBA00023315"/>
    </source>
</evidence>
<keyword evidence="6" id="KW-1185">Reference proteome</keyword>
<protein>
    <submittedName>
        <fullName evidence="5">Antibiotic acetyltransferase</fullName>
    </submittedName>
</protein>
<dbReference type="GO" id="GO:0016746">
    <property type="term" value="F:acyltransferase activity"/>
    <property type="evidence" value="ECO:0007669"/>
    <property type="project" value="UniProtKB-KW"/>
</dbReference>
<keyword evidence="4" id="KW-0012">Acyltransferase</keyword>
<dbReference type="EMBL" id="RJJR01000011">
    <property type="protein sequence ID" value="RNI35210.1"/>
    <property type="molecule type" value="Genomic_DNA"/>
</dbReference>
<dbReference type="Proteomes" id="UP000267223">
    <property type="component" value="Unassembled WGS sequence"/>
</dbReference>
<dbReference type="RefSeq" id="WP_123121197.1">
    <property type="nucleotide sequence ID" value="NZ_RJJR01000011.1"/>
</dbReference>
<dbReference type="InterPro" id="IPR011004">
    <property type="entry name" value="Trimer_LpxA-like_sf"/>
</dbReference>
<dbReference type="InterPro" id="IPR018357">
    <property type="entry name" value="Hexapep_transf_CS"/>
</dbReference>
<accession>A0A3M9NBM7</accession>
<dbReference type="SUPFAM" id="SSF51161">
    <property type="entry name" value="Trimeric LpxA-like enzymes"/>
    <property type="match status" value="1"/>
</dbReference>
<reference evidence="5 6" key="1">
    <citation type="submission" date="2018-11" db="EMBL/GenBank/DDBJ databases">
        <title>Draft genome sequence of Ferruginibacter sp. BO-59.</title>
        <authorList>
            <person name="Im W.T."/>
        </authorList>
    </citation>
    <scope>NUCLEOTIDE SEQUENCE [LARGE SCALE GENOMIC DNA]</scope>
    <source>
        <strain evidence="5 6">BO-59</strain>
    </source>
</reference>
<evidence type="ECO:0000313" key="6">
    <source>
        <dbReference type="Proteomes" id="UP000267223"/>
    </source>
</evidence>
<dbReference type="Gene3D" id="2.160.10.10">
    <property type="entry name" value="Hexapeptide repeat proteins"/>
    <property type="match status" value="1"/>
</dbReference>
<dbReference type="InterPro" id="IPR050179">
    <property type="entry name" value="Trans_hexapeptide_repeat"/>
</dbReference>
<organism evidence="5 6">
    <name type="scientific">Hanamia caeni</name>
    <dbReference type="NCBI Taxonomy" id="2294116"/>
    <lineage>
        <taxon>Bacteria</taxon>
        <taxon>Pseudomonadati</taxon>
        <taxon>Bacteroidota</taxon>
        <taxon>Chitinophagia</taxon>
        <taxon>Chitinophagales</taxon>
        <taxon>Chitinophagaceae</taxon>
        <taxon>Hanamia</taxon>
    </lineage>
</organism>
<evidence type="ECO:0000256" key="3">
    <source>
        <dbReference type="ARBA" id="ARBA00022737"/>
    </source>
</evidence>
<name>A0A3M9NBM7_9BACT</name>
<comment type="similarity">
    <text evidence="1">Belongs to the transferase hexapeptide repeat family.</text>
</comment>
<dbReference type="PROSITE" id="PS00101">
    <property type="entry name" value="HEXAPEP_TRANSFERASES"/>
    <property type="match status" value="1"/>
</dbReference>
<proteinExistence type="inferred from homology"/>
<dbReference type="PANTHER" id="PTHR43300:SF11">
    <property type="entry name" value="ACETYLTRANSFERASE RV3034C-RELATED"/>
    <property type="match status" value="1"/>
</dbReference>
<sequence>MRKIKIVIGQLFQLPARLFSKSSLFVFITESHIDPTVAVLTKSRIYWSVVGRYSYVADHCWIIKAEIGNFCSIASNVMIGGGSHPVNFVSTSPVFYSRNNILNKCFAEVQFQEYVKTVIGNDVWIGSNAFVKGGITIGNGAIIGAHSVVTKDVEPYSIVAGNPARVIRKRFDDDVIKELEATKWWEYSDEKLQQRATHFQSIEDFLSLNRQQ</sequence>
<dbReference type="PANTHER" id="PTHR43300">
    <property type="entry name" value="ACETYLTRANSFERASE"/>
    <property type="match status" value="1"/>
</dbReference>
<dbReference type="AlphaFoldDB" id="A0A3M9NBM7"/>
<gene>
    <name evidence="5" type="ORF">EFY79_13200</name>
</gene>